<protein>
    <submittedName>
        <fullName evidence="1">Uncharacterized protein</fullName>
    </submittedName>
</protein>
<evidence type="ECO:0000313" key="1">
    <source>
        <dbReference type="EMBL" id="ACG27600.1"/>
    </source>
</evidence>
<dbReference type="EMBL" id="EU955482">
    <property type="protein sequence ID" value="ACG27600.1"/>
    <property type="molecule type" value="mRNA"/>
</dbReference>
<sequence>MARGSLQAARGTHLLCSTASSLPGHAAPSPNRGRARVCLLLVVLDPGLRQPRPWSSGMLAVVAPLVRCPCCSLCAHGPLSPARSRFLGSPWSLRARFCPVRVLLGRPRDTSSMAAVRRRVPTCAPAPCVAFHSPKPEFASRPCLSLCCCFSLNLAQVAAMVVRCLARADSRSLISPS</sequence>
<dbReference type="AlphaFoldDB" id="B6SRW7"/>
<proteinExistence type="evidence at transcript level"/>
<reference evidence="1" key="1">
    <citation type="journal article" date="2009" name="Plant Mol. Biol.">
        <title>Insights into corn genes derived from large-scale cDNA sequencing.</title>
        <authorList>
            <person name="Alexandrov N.N."/>
            <person name="Brover V.V."/>
            <person name="Freidin S."/>
            <person name="Troukhan M.E."/>
            <person name="Tatarinova T.V."/>
            <person name="Zhang H."/>
            <person name="Swaller T.J."/>
            <person name="Lu Y.P."/>
            <person name="Bouck J."/>
            <person name="Flavell R.B."/>
            <person name="Feldmann K.A."/>
        </authorList>
    </citation>
    <scope>NUCLEOTIDE SEQUENCE</scope>
</reference>
<dbReference type="HOGENOM" id="CLU_1520048_0_0_1"/>
<name>B6SRW7_MAIZE</name>
<accession>B6SRW7</accession>
<organism evidence="1">
    <name type="scientific">Zea mays</name>
    <name type="common">Maize</name>
    <dbReference type="NCBI Taxonomy" id="4577"/>
    <lineage>
        <taxon>Eukaryota</taxon>
        <taxon>Viridiplantae</taxon>
        <taxon>Streptophyta</taxon>
        <taxon>Embryophyta</taxon>
        <taxon>Tracheophyta</taxon>
        <taxon>Spermatophyta</taxon>
        <taxon>Magnoliopsida</taxon>
        <taxon>Liliopsida</taxon>
        <taxon>Poales</taxon>
        <taxon>Poaceae</taxon>
        <taxon>PACMAD clade</taxon>
        <taxon>Panicoideae</taxon>
        <taxon>Andropogonodae</taxon>
        <taxon>Andropogoneae</taxon>
        <taxon>Tripsacinae</taxon>
        <taxon>Zea</taxon>
    </lineage>
</organism>